<name>A0AAN7PNX9_MYCAM</name>
<keyword evidence="2" id="KW-1185">Reference proteome</keyword>
<dbReference type="AlphaFoldDB" id="A0AAN7PNX9"/>
<comment type="caution">
    <text evidence="1">The sequence shown here is derived from an EMBL/GenBank/DDBJ whole genome shotgun (WGS) entry which is preliminary data.</text>
</comment>
<proteinExistence type="predicted"/>
<sequence length="238" mass="26229">MGHNMVRTLKVFILKESQQQPSQKSLQKKLSVNNRGEVFHPSDHFCGPPLDTLQQVHVFPVLRTPELDAVLQVGSHQSGAERQNHIPRPAGHTSFDAAQDMVGLLGCECTLSAHVQLFIHQYPQVLLCRAALNPFISQPLLIPGIAPTQVQDPAFGLVRSHEPHQVHTGPLLKLAQVPLDGILSLRCVNCSTQLGVVCKLAEGALDPTVYVIDEDIKQYWSQYGPLRDTTCHRSPSGH</sequence>
<accession>A0AAN7PNX9</accession>
<evidence type="ECO:0000313" key="2">
    <source>
        <dbReference type="Proteomes" id="UP001333110"/>
    </source>
</evidence>
<reference evidence="1 2" key="1">
    <citation type="journal article" date="2023" name="J. Hered.">
        <title>Chromosome-level genome of the wood stork (Mycteria americana) provides insight into avian chromosome evolution.</title>
        <authorList>
            <person name="Flamio R. Jr."/>
            <person name="Ramstad K.M."/>
        </authorList>
    </citation>
    <scope>NUCLEOTIDE SEQUENCE [LARGE SCALE GENOMIC DNA]</scope>
    <source>
        <strain evidence="1">JAX WOST 10</strain>
    </source>
</reference>
<gene>
    <name evidence="1" type="ORF">QYF61_001769</name>
</gene>
<dbReference type="Proteomes" id="UP001333110">
    <property type="component" value="Unassembled WGS sequence"/>
</dbReference>
<evidence type="ECO:0000313" key="1">
    <source>
        <dbReference type="EMBL" id="KAK4829013.1"/>
    </source>
</evidence>
<organism evidence="1 2">
    <name type="scientific">Mycteria americana</name>
    <name type="common">Wood stork</name>
    <dbReference type="NCBI Taxonomy" id="33587"/>
    <lineage>
        <taxon>Eukaryota</taxon>
        <taxon>Metazoa</taxon>
        <taxon>Chordata</taxon>
        <taxon>Craniata</taxon>
        <taxon>Vertebrata</taxon>
        <taxon>Euteleostomi</taxon>
        <taxon>Archelosauria</taxon>
        <taxon>Archosauria</taxon>
        <taxon>Dinosauria</taxon>
        <taxon>Saurischia</taxon>
        <taxon>Theropoda</taxon>
        <taxon>Coelurosauria</taxon>
        <taxon>Aves</taxon>
        <taxon>Neognathae</taxon>
        <taxon>Neoaves</taxon>
        <taxon>Aequornithes</taxon>
        <taxon>Ciconiiformes</taxon>
        <taxon>Ciconiidae</taxon>
        <taxon>Mycteria</taxon>
    </lineage>
</organism>
<protein>
    <submittedName>
        <fullName evidence="1">Uncharacterized protein</fullName>
    </submittedName>
</protein>
<dbReference type="EMBL" id="JAUNZN010000001">
    <property type="protein sequence ID" value="KAK4829013.1"/>
    <property type="molecule type" value="Genomic_DNA"/>
</dbReference>